<proteinExistence type="predicted"/>
<evidence type="ECO:0000313" key="2">
    <source>
        <dbReference type="Proteomes" id="UP001055811"/>
    </source>
</evidence>
<organism evidence="1 2">
    <name type="scientific">Cichorium intybus</name>
    <name type="common">Chicory</name>
    <dbReference type="NCBI Taxonomy" id="13427"/>
    <lineage>
        <taxon>Eukaryota</taxon>
        <taxon>Viridiplantae</taxon>
        <taxon>Streptophyta</taxon>
        <taxon>Embryophyta</taxon>
        <taxon>Tracheophyta</taxon>
        <taxon>Spermatophyta</taxon>
        <taxon>Magnoliopsida</taxon>
        <taxon>eudicotyledons</taxon>
        <taxon>Gunneridae</taxon>
        <taxon>Pentapetalae</taxon>
        <taxon>asterids</taxon>
        <taxon>campanulids</taxon>
        <taxon>Asterales</taxon>
        <taxon>Asteraceae</taxon>
        <taxon>Cichorioideae</taxon>
        <taxon>Cichorieae</taxon>
        <taxon>Cichoriinae</taxon>
        <taxon>Cichorium</taxon>
    </lineage>
</organism>
<dbReference type="EMBL" id="CM042012">
    <property type="protein sequence ID" value="KAI3750130.1"/>
    <property type="molecule type" value="Genomic_DNA"/>
</dbReference>
<name>A0ACB9DUN1_CICIN</name>
<protein>
    <submittedName>
        <fullName evidence="1">Uncharacterized protein</fullName>
    </submittedName>
</protein>
<accession>A0ACB9DUN1</accession>
<comment type="caution">
    <text evidence="1">The sequence shown here is derived from an EMBL/GenBank/DDBJ whole genome shotgun (WGS) entry which is preliminary data.</text>
</comment>
<dbReference type="Proteomes" id="UP001055811">
    <property type="component" value="Linkage Group LG04"/>
</dbReference>
<keyword evidence="2" id="KW-1185">Reference proteome</keyword>
<reference evidence="1 2" key="2">
    <citation type="journal article" date="2022" name="Mol. Ecol. Resour.">
        <title>The genomes of chicory, endive, great burdock and yacon provide insights into Asteraceae paleo-polyploidization history and plant inulin production.</title>
        <authorList>
            <person name="Fan W."/>
            <person name="Wang S."/>
            <person name="Wang H."/>
            <person name="Wang A."/>
            <person name="Jiang F."/>
            <person name="Liu H."/>
            <person name="Zhao H."/>
            <person name="Xu D."/>
            <person name="Zhang Y."/>
        </authorList>
    </citation>
    <scope>NUCLEOTIDE SEQUENCE [LARGE SCALE GENOMIC DNA]</scope>
    <source>
        <strain evidence="2">cv. Punajuju</strain>
        <tissue evidence="1">Leaves</tissue>
    </source>
</reference>
<sequence length="80" mass="9165">MASFSQVGLIHLMGQGRERRIAWGGVEFAKLTVKAWKVLICMVKRVSTKGWLWIWLLALSKRAKNKKHLMTILGVKSRES</sequence>
<reference evidence="2" key="1">
    <citation type="journal article" date="2022" name="Mol. Ecol. Resour.">
        <title>The genomes of chicory, endive, great burdock and yacon provide insights into Asteraceae palaeo-polyploidization history and plant inulin production.</title>
        <authorList>
            <person name="Fan W."/>
            <person name="Wang S."/>
            <person name="Wang H."/>
            <person name="Wang A."/>
            <person name="Jiang F."/>
            <person name="Liu H."/>
            <person name="Zhao H."/>
            <person name="Xu D."/>
            <person name="Zhang Y."/>
        </authorList>
    </citation>
    <scope>NUCLEOTIDE SEQUENCE [LARGE SCALE GENOMIC DNA]</scope>
    <source>
        <strain evidence="2">cv. Punajuju</strain>
    </source>
</reference>
<gene>
    <name evidence="1" type="ORF">L2E82_20755</name>
</gene>
<evidence type="ECO:0000313" key="1">
    <source>
        <dbReference type="EMBL" id="KAI3750130.1"/>
    </source>
</evidence>